<dbReference type="STRING" id="39490.ERS852448_00884"/>
<dbReference type="RefSeq" id="WP_055289605.1">
    <property type="nucleotide sequence ID" value="NZ_CP173382.1"/>
</dbReference>
<dbReference type="AlphaFoldDB" id="A0A173SB90"/>
<evidence type="ECO:0000313" key="4">
    <source>
        <dbReference type="Proteomes" id="UP000095492"/>
    </source>
</evidence>
<feature type="transmembrane region" description="Helical" evidence="2">
    <location>
        <begin position="24"/>
        <end position="47"/>
    </location>
</feature>
<keyword evidence="2" id="KW-0812">Transmembrane</keyword>
<sequence length="353" mass="39088">MIKNLINNVKDSIKDFKQDPIENLAFLVTVGIGLNALINGIIAYILFISRGGYTAQIQAVKEYGIFQSYEGKYTTGTTGMIIGGVAGKILIALLLVEFILLMFTYFKNTGIAKKIIMIIDLGVTGVRLIISLISYLCAMQGSNMDGVPLLFGGNSLSVQKIIMINAIVTLCTIAIFFILILTIKACRWMLGYSAIALLMALALIPLIVLILENIIPIATGILAFIIVGIIVVAVIWAVTRSTGAPNPEKSASWNSSESHSGSKKGGQLSERGERKRKNDELVIEEHCAYIPNYKQWGGFKLYKVHGHIEDYIETDNGFLNRKICSLELYNNGKFHIYEAKSRREIMTNEIPWR</sequence>
<dbReference type="Proteomes" id="UP000095492">
    <property type="component" value="Unassembled WGS sequence"/>
</dbReference>
<feature type="transmembrane region" description="Helical" evidence="2">
    <location>
        <begin position="80"/>
        <end position="103"/>
    </location>
</feature>
<evidence type="ECO:0000313" key="3">
    <source>
        <dbReference type="EMBL" id="CUM87551.1"/>
    </source>
</evidence>
<feature type="transmembrane region" description="Helical" evidence="2">
    <location>
        <begin position="217"/>
        <end position="239"/>
    </location>
</feature>
<accession>A0A173SB90</accession>
<evidence type="ECO:0000256" key="2">
    <source>
        <dbReference type="SAM" id="Phobius"/>
    </source>
</evidence>
<feature type="compositionally biased region" description="Low complexity" evidence="1">
    <location>
        <begin position="249"/>
        <end position="259"/>
    </location>
</feature>
<feature type="transmembrane region" description="Helical" evidence="2">
    <location>
        <begin position="115"/>
        <end position="141"/>
    </location>
</feature>
<dbReference type="GeneID" id="97391273"/>
<dbReference type="OrthoDB" id="9979137at2"/>
<feature type="transmembrane region" description="Helical" evidence="2">
    <location>
        <begin position="161"/>
        <end position="183"/>
    </location>
</feature>
<proteinExistence type="predicted"/>
<reference evidence="3 4" key="1">
    <citation type="submission" date="2015-09" db="EMBL/GenBank/DDBJ databases">
        <authorList>
            <consortium name="Pathogen Informatics"/>
        </authorList>
    </citation>
    <scope>NUCLEOTIDE SEQUENCE [LARGE SCALE GENOMIC DNA]</scope>
    <source>
        <strain evidence="3 4">2789STDY5608891</strain>
    </source>
</reference>
<keyword evidence="2" id="KW-0472">Membrane</keyword>
<feature type="region of interest" description="Disordered" evidence="1">
    <location>
        <begin position="243"/>
        <end position="277"/>
    </location>
</feature>
<dbReference type="EMBL" id="CYYA01000004">
    <property type="protein sequence ID" value="CUM87551.1"/>
    <property type="molecule type" value="Genomic_DNA"/>
</dbReference>
<keyword evidence="2" id="KW-1133">Transmembrane helix</keyword>
<name>A0A173SB90_EUBRA</name>
<feature type="transmembrane region" description="Helical" evidence="2">
    <location>
        <begin position="190"/>
        <end position="211"/>
    </location>
</feature>
<organism evidence="3 4">
    <name type="scientific">Eubacterium ramulus</name>
    <dbReference type="NCBI Taxonomy" id="39490"/>
    <lineage>
        <taxon>Bacteria</taxon>
        <taxon>Bacillati</taxon>
        <taxon>Bacillota</taxon>
        <taxon>Clostridia</taxon>
        <taxon>Eubacteriales</taxon>
        <taxon>Eubacteriaceae</taxon>
        <taxon>Eubacterium</taxon>
    </lineage>
</organism>
<protein>
    <submittedName>
        <fullName evidence="3">Uncharacterized protein</fullName>
    </submittedName>
</protein>
<gene>
    <name evidence="3" type="ORF">ERS852448_00884</name>
</gene>
<evidence type="ECO:0000256" key="1">
    <source>
        <dbReference type="SAM" id="MobiDB-lite"/>
    </source>
</evidence>